<dbReference type="EMBL" id="SNRX01000006">
    <property type="protein sequence ID" value="KAA6302665.1"/>
    <property type="molecule type" value="Genomic_DNA"/>
</dbReference>
<evidence type="ECO:0000259" key="2">
    <source>
        <dbReference type="PROSITE" id="PS50043"/>
    </source>
</evidence>
<feature type="domain" description="HTH luxR-type" evidence="2">
    <location>
        <begin position="143"/>
        <end position="208"/>
    </location>
</feature>
<evidence type="ECO:0000256" key="1">
    <source>
        <dbReference type="ARBA" id="ARBA00023125"/>
    </source>
</evidence>
<dbReference type="Pfam" id="PF00196">
    <property type="entry name" value="GerE"/>
    <property type="match status" value="1"/>
</dbReference>
<name>A0A5M8P2H3_9BACT</name>
<dbReference type="SMART" id="SM00421">
    <property type="entry name" value="HTH_LUXR"/>
    <property type="match status" value="1"/>
</dbReference>
<proteinExistence type="predicted"/>
<evidence type="ECO:0000313" key="3">
    <source>
        <dbReference type="EMBL" id="KAA6302665.1"/>
    </source>
</evidence>
<dbReference type="GO" id="GO:0006355">
    <property type="term" value="P:regulation of DNA-templated transcription"/>
    <property type="evidence" value="ECO:0007669"/>
    <property type="project" value="InterPro"/>
</dbReference>
<sequence length="217" mass="24890">MKYKSVILADNQDITAAGMRYFLRKNSSKIVFPEVKNKRELIDQLLISSATLVVLDYSLFDFTRVEELIILQNRFVDAHFLLFSDELTDEFVKQVSFSQHPFSILLKDCSGEEIKQAIGAIQKGKSFVCQRIANHLQTRNQTKEPSGKKLTGTELEVLKLIASGKSTREIALERCLSMHTIMTHRKNIFRKLDVNNLHEATRYALRTGILDASDYYI</sequence>
<dbReference type="SUPFAM" id="SSF46894">
    <property type="entry name" value="C-terminal effector domain of the bipartite response regulators"/>
    <property type="match status" value="1"/>
</dbReference>
<dbReference type="CDD" id="cd06170">
    <property type="entry name" value="LuxR_C_like"/>
    <property type="match status" value="1"/>
</dbReference>
<dbReference type="InterPro" id="IPR039420">
    <property type="entry name" value="WalR-like"/>
</dbReference>
<evidence type="ECO:0000313" key="4">
    <source>
        <dbReference type="Proteomes" id="UP000324575"/>
    </source>
</evidence>
<comment type="caution">
    <text evidence="3">The sequence shown here is derived from an EMBL/GenBank/DDBJ whole genome shotgun (WGS) entry which is preliminary data.</text>
</comment>
<reference evidence="3 4" key="1">
    <citation type="submission" date="2019-03" db="EMBL/GenBank/DDBJ databases">
        <title>Single cell metagenomics reveals metabolic interactions within the superorganism composed of flagellate Streblomastix strix and complex community of Bacteroidetes bacteria on its surface.</title>
        <authorList>
            <person name="Treitli S.C."/>
            <person name="Kolisko M."/>
            <person name="Husnik F."/>
            <person name="Keeling P."/>
            <person name="Hampl V."/>
        </authorList>
    </citation>
    <scope>NUCLEOTIDE SEQUENCE [LARGE SCALE GENOMIC DNA]</scope>
    <source>
        <strain evidence="3">St1</strain>
    </source>
</reference>
<keyword evidence="1" id="KW-0238">DNA-binding</keyword>
<protein>
    <submittedName>
        <fullName evidence="3">Transcriptional regulatory protein LiaR</fullName>
    </submittedName>
</protein>
<gene>
    <name evidence="3" type="ORF">EZS26_001172</name>
</gene>
<dbReference type="InterPro" id="IPR000792">
    <property type="entry name" value="Tscrpt_reg_LuxR_C"/>
</dbReference>
<dbReference type="GO" id="GO:0003677">
    <property type="term" value="F:DNA binding"/>
    <property type="evidence" value="ECO:0007669"/>
    <property type="project" value="UniProtKB-KW"/>
</dbReference>
<accession>A0A5M8P2H3</accession>
<dbReference type="SUPFAM" id="SSF52172">
    <property type="entry name" value="CheY-like"/>
    <property type="match status" value="1"/>
</dbReference>
<dbReference type="PANTHER" id="PTHR43214:SF43">
    <property type="entry name" value="TWO-COMPONENT RESPONSE REGULATOR"/>
    <property type="match status" value="1"/>
</dbReference>
<dbReference type="PANTHER" id="PTHR43214">
    <property type="entry name" value="TWO-COMPONENT RESPONSE REGULATOR"/>
    <property type="match status" value="1"/>
</dbReference>
<dbReference type="InterPro" id="IPR016032">
    <property type="entry name" value="Sig_transdc_resp-reg_C-effctor"/>
</dbReference>
<dbReference type="Gene3D" id="3.40.50.2300">
    <property type="match status" value="1"/>
</dbReference>
<organism evidence="3 4">
    <name type="scientific">Candidatus Ordinivivax streblomastigis</name>
    <dbReference type="NCBI Taxonomy" id="2540710"/>
    <lineage>
        <taxon>Bacteria</taxon>
        <taxon>Pseudomonadati</taxon>
        <taxon>Bacteroidota</taxon>
        <taxon>Bacteroidia</taxon>
        <taxon>Bacteroidales</taxon>
        <taxon>Candidatus Ordinivivax</taxon>
    </lineage>
</organism>
<dbReference type="PROSITE" id="PS50043">
    <property type="entry name" value="HTH_LUXR_2"/>
    <property type="match status" value="1"/>
</dbReference>
<dbReference type="Proteomes" id="UP000324575">
    <property type="component" value="Unassembled WGS sequence"/>
</dbReference>
<dbReference type="PRINTS" id="PR00038">
    <property type="entry name" value="HTHLUXR"/>
</dbReference>
<dbReference type="AlphaFoldDB" id="A0A5M8P2H3"/>
<dbReference type="InterPro" id="IPR011006">
    <property type="entry name" value="CheY-like_superfamily"/>
</dbReference>